<keyword evidence="3 5" id="KW-1133">Transmembrane helix</keyword>
<feature type="transmembrane region" description="Helical" evidence="5">
    <location>
        <begin position="115"/>
        <end position="136"/>
    </location>
</feature>
<organism evidence="7 8">
    <name type="scientific">Gracilimonas sediminicola</name>
    <dbReference type="NCBI Taxonomy" id="2952158"/>
    <lineage>
        <taxon>Bacteria</taxon>
        <taxon>Pseudomonadati</taxon>
        <taxon>Balneolota</taxon>
        <taxon>Balneolia</taxon>
        <taxon>Balneolales</taxon>
        <taxon>Balneolaceae</taxon>
        <taxon>Gracilimonas</taxon>
    </lineage>
</organism>
<gene>
    <name evidence="7" type="ORF">NM125_11540</name>
</gene>
<dbReference type="EMBL" id="JANDBC010000002">
    <property type="protein sequence ID" value="MCP9292208.1"/>
    <property type="molecule type" value="Genomic_DNA"/>
</dbReference>
<protein>
    <submittedName>
        <fullName evidence="7">RDD family protein</fullName>
    </submittedName>
</protein>
<evidence type="ECO:0000256" key="4">
    <source>
        <dbReference type="ARBA" id="ARBA00023136"/>
    </source>
</evidence>
<name>A0A9X2L4H1_9BACT</name>
<evidence type="ECO:0000313" key="7">
    <source>
        <dbReference type="EMBL" id="MCP9292208.1"/>
    </source>
</evidence>
<dbReference type="PANTHER" id="PTHR38480">
    <property type="entry name" value="SLR0254 PROTEIN"/>
    <property type="match status" value="1"/>
</dbReference>
<feature type="transmembrane region" description="Helical" evidence="5">
    <location>
        <begin position="58"/>
        <end position="79"/>
    </location>
</feature>
<reference evidence="7" key="1">
    <citation type="submission" date="2022-06" db="EMBL/GenBank/DDBJ databases">
        <title>Gracilimonas sp. CAU 1638 isolated from sea sediment.</title>
        <authorList>
            <person name="Kim W."/>
        </authorList>
    </citation>
    <scope>NUCLEOTIDE SEQUENCE</scope>
    <source>
        <strain evidence="7">CAU 1638</strain>
    </source>
</reference>
<comment type="caution">
    <text evidence="7">The sequence shown here is derived from an EMBL/GenBank/DDBJ whole genome shotgun (WGS) entry which is preliminary data.</text>
</comment>
<dbReference type="GO" id="GO:0016020">
    <property type="term" value="C:membrane"/>
    <property type="evidence" value="ECO:0007669"/>
    <property type="project" value="UniProtKB-SubCell"/>
</dbReference>
<evidence type="ECO:0000256" key="2">
    <source>
        <dbReference type="ARBA" id="ARBA00022692"/>
    </source>
</evidence>
<proteinExistence type="predicted"/>
<dbReference type="Proteomes" id="UP001139125">
    <property type="component" value="Unassembled WGS sequence"/>
</dbReference>
<sequence length="248" mass="28137">MVGIETSQHVKLSYEPAGVGERILAFFLDAFFIGIYYLVVIWIWGYMNDIGPSSTGSFEDSVWVLYIVLVLPLILYHLVSEVVSNGYSLGKKIVGIRVVKIDGTRANLGGYLVRWMFRLVEISMTSGVLAFVAILLNGKGQRIGDILGKTCVIKERKKVNLDNTLYSKVADAYEPRFKQVAELTDNDIRIIREVLDSRSHYDYDNWFLMLQKTRKKIEDRLGVEDHGMSGDEFLQTVIKDYNAIHGKG</sequence>
<feature type="domain" description="RDD" evidence="6">
    <location>
        <begin position="17"/>
        <end position="148"/>
    </location>
</feature>
<comment type="subcellular location">
    <subcellularLocation>
        <location evidence="1">Membrane</location>
        <topology evidence="1">Multi-pass membrane protein</topology>
    </subcellularLocation>
</comment>
<dbReference type="InterPro" id="IPR010432">
    <property type="entry name" value="RDD"/>
</dbReference>
<keyword evidence="2 5" id="KW-0812">Transmembrane</keyword>
<evidence type="ECO:0000256" key="5">
    <source>
        <dbReference type="SAM" id="Phobius"/>
    </source>
</evidence>
<keyword evidence="4 5" id="KW-0472">Membrane</keyword>
<evidence type="ECO:0000256" key="3">
    <source>
        <dbReference type="ARBA" id="ARBA00022989"/>
    </source>
</evidence>
<dbReference type="AlphaFoldDB" id="A0A9X2L4H1"/>
<dbReference type="PANTHER" id="PTHR38480:SF1">
    <property type="entry name" value="SLR0254 PROTEIN"/>
    <property type="match status" value="1"/>
</dbReference>
<evidence type="ECO:0000256" key="1">
    <source>
        <dbReference type="ARBA" id="ARBA00004141"/>
    </source>
</evidence>
<dbReference type="Pfam" id="PF06271">
    <property type="entry name" value="RDD"/>
    <property type="match status" value="1"/>
</dbReference>
<feature type="transmembrane region" description="Helical" evidence="5">
    <location>
        <begin position="23"/>
        <end position="46"/>
    </location>
</feature>
<accession>A0A9X2L4H1</accession>
<dbReference type="RefSeq" id="WP_255135083.1">
    <property type="nucleotide sequence ID" value="NZ_JANDBC010000002.1"/>
</dbReference>
<keyword evidence="8" id="KW-1185">Reference proteome</keyword>
<evidence type="ECO:0000259" key="6">
    <source>
        <dbReference type="Pfam" id="PF06271"/>
    </source>
</evidence>
<evidence type="ECO:0000313" key="8">
    <source>
        <dbReference type="Proteomes" id="UP001139125"/>
    </source>
</evidence>